<evidence type="ECO:0000313" key="4">
    <source>
        <dbReference type="Proteomes" id="UP000321570"/>
    </source>
</evidence>
<evidence type="ECO:0000313" key="3">
    <source>
        <dbReference type="EMBL" id="VUZ43040.1"/>
    </source>
</evidence>
<dbReference type="Proteomes" id="UP000321570">
    <property type="component" value="Unassembled WGS sequence"/>
</dbReference>
<organism evidence="3 4">
    <name type="scientific">Hymenolepis diminuta</name>
    <name type="common">Rat tapeworm</name>
    <dbReference type="NCBI Taxonomy" id="6216"/>
    <lineage>
        <taxon>Eukaryota</taxon>
        <taxon>Metazoa</taxon>
        <taxon>Spiralia</taxon>
        <taxon>Lophotrochozoa</taxon>
        <taxon>Platyhelminthes</taxon>
        <taxon>Cestoda</taxon>
        <taxon>Eucestoda</taxon>
        <taxon>Cyclophyllidea</taxon>
        <taxon>Hymenolepididae</taxon>
        <taxon>Hymenolepis</taxon>
    </lineage>
</organism>
<feature type="compositionally biased region" description="Polar residues" evidence="1">
    <location>
        <begin position="119"/>
        <end position="128"/>
    </location>
</feature>
<evidence type="ECO:0000313" key="2">
    <source>
        <dbReference type="EMBL" id="VUZ41460.1"/>
    </source>
</evidence>
<dbReference type="AlphaFoldDB" id="A0A564Y721"/>
<accession>A0A564Y721</accession>
<sequence length="134" mass="15127">SSGCIRVNRKRYSAHPDGVDSKHTDNGRGHTKGNSERCDPTTSFKVYPVHVTFISTKVDLLESCRRRDQKQFILAILEQVGWKSHPEETFTGWAWTRTPNISCANATNASKLQDHDSPRSSVMATNGQKKYHQP</sequence>
<keyword evidence="4" id="KW-1185">Reference proteome</keyword>
<dbReference type="EMBL" id="CABIJS010000057">
    <property type="protein sequence ID" value="VUZ41460.1"/>
    <property type="molecule type" value="Genomic_DNA"/>
</dbReference>
<feature type="region of interest" description="Disordered" evidence="1">
    <location>
        <begin position="106"/>
        <end position="134"/>
    </location>
</feature>
<feature type="compositionally biased region" description="Basic and acidic residues" evidence="1">
    <location>
        <begin position="17"/>
        <end position="39"/>
    </location>
</feature>
<reference evidence="3 4" key="1">
    <citation type="submission" date="2019-07" db="EMBL/GenBank/DDBJ databases">
        <authorList>
            <person name="Jastrzebski P J."/>
            <person name="Paukszto L."/>
            <person name="Jastrzebski P J."/>
        </authorList>
    </citation>
    <scope>NUCLEOTIDE SEQUENCE [LARGE SCALE GENOMIC DNA]</scope>
    <source>
        <strain evidence="3 4">WMS-il1</strain>
    </source>
</reference>
<dbReference type="EMBL" id="CABIJS010000111">
    <property type="protein sequence ID" value="VUZ43040.1"/>
    <property type="molecule type" value="Genomic_DNA"/>
</dbReference>
<gene>
    <name evidence="2" type="ORF">WMSIL1_LOCUS2287</name>
    <name evidence="3" type="ORF">WMSIL1_LOCUS3749</name>
</gene>
<proteinExistence type="predicted"/>
<feature type="non-terminal residue" evidence="3">
    <location>
        <position position="1"/>
    </location>
</feature>
<feature type="region of interest" description="Disordered" evidence="1">
    <location>
        <begin position="13"/>
        <end position="41"/>
    </location>
</feature>
<name>A0A564Y721_HYMDI</name>
<evidence type="ECO:0000256" key="1">
    <source>
        <dbReference type="SAM" id="MobiDB-lite"/>
    </source>
</evidence>
<protein>
    <submittedName>
        <fullName evidence="3">Uncharacterized protein</fullName>
    </submittedName>
</protein>